<dbReference type="AlphaFoldDB" id="A0A835BHZ3"/>
<protein>
    <submittedName>
        <fullName evidence="2">Uncharacterized protein</fullName>
    </submittedName>
</protein>
<dbReference type="EMBL" id="JACEFO010001807">
    <property type="protein sequence ID" value="KAF8701425.1"/>
    <property type="molecule type" value="Genomic_DNA"/>
</dbReference>
<reference evidence="2" key="1">
    <citation type="submission" date="2020-07" db="EMBL/GenBank/DDBJ databases">
        <title>Genome sequence and genetic diversity analysis of an under-domesticated orphan crop, white fonio (Digitaria exilis).</title>
        <authorList>
            <person name="Bennetzen J.L."/>
            <person name="Chen S."/>
            <person name="Ma X."/>
            <person name="Wang X."/>
            <person name="Yssel A.E.J."/>
            <person name="Chaluvadi S.R."/>
            <person name="Johnson M."/>
            <person name="Gangashetty P."/>
            <person name="Hamidou F."/>
            <person name="Sanogo M.D."/>
            <person name="Zwaenepoel A."/>
            <person name="Wallace J."/>
            <person name="Van De Peer Y."/>
            <person name="Van Deynze A."/>
        </authorList>
    </citation>
    <scope>NUCLEOTIDE SEQUENCE</scope>
    <source>
        <tissue evidence="2">Leaves</tissue>
    </source>
</reference>
<keyword evidence="3" id="KW-1185">Reference proteome</keyword>
<dbReference type="SUPFAM" id="SSF101447">
    <property type="entry name" value="Formin homology 2 domain (FH2 domain)"/>
    <property type="match status" value="1"/>
</dbReference>
<evidence type="ECO:0000313" key="3">
    <source>
        <dbReference type="Proteomes" id="UP000636709"/>
    </source>
</evidence>
<sequence>MIQIQLKSLAEEMQAVNKGLEKVEQELTTSENDGPVSEIFRKVITTATGKPLTFCQTLKDFLNGAEAKVRSLTSLYSNVVSFSPSAQISFVPCINPLSIICRFVFHKCWKYK</sequence>
<dbReference type="OrthoDB" id="695218at2759"/>
<feature type="coiled-coil region" evidence="1">
    <location>
        <begin position="6"/>
        <end position="33"/>
    </location>
</feature>
<evidence type="ECO:0000313" key="2">
    <source>
        <dbReference type="EMBL" id="KAF8701425.1"/>
    </source>
</evidence>
<dbReference type="InterPro" id="IPR042201">
    <property type="entry name" value="FH2_Formin_sf"/>
</dbReference>
<dbReference type="InterPro" id="IPR051144">
    <property type="entry name" value="Formin_homology_domain"/>
</dbReference>
<proteinExistence type="predicted"/>
<evidence type="ECO:0000256" key="1">
    <source>
        <dbReference type="SAM" id="Coils"/>
    </source>
</evidence>
<gene>
    <name evidence="2" type="ORF">HU200_033590</name>
</gene>
<comment type="caution">
    <text evidence="2">The sequence shown here is derived from an EMBL/GenBank/DDBJ whole genome shotgun (WGS) entry which is preliminary data.</text>
</comment>
<dbReference type="Proteomes" id="UP000636709">
    <property type="component" value="Unassembled WGS sequence"/>
</dbReference>
<organism evidence="2 3">
    <name type="scientific">Digitaria exilis</name>
    <dbReference type="NCBI Taxonomy" id="1010633"/>
    <lineage>
        <taxon>Eukaryota</taxon>
        <taxon>Viridiplantae</taxon>
        <taxon>Streptophyta</taxon>
        <taxon>Embryophyta</taxon>
        <taxon>Tracheophyta</taxon>
        <taxon>Spermatophyta</taxon>
        <taxon>Magnoliopsida</taxon>
        <taxon>Liliopsida</taxon>
        <taxon>Poales</taxon>
        <taxon>Poaceae</taxon>
        <taxon>PACMAD clade</taxon>
        <taxon>Panicoideae</taxon>
        <taxon>Panicodae</taxon>
        <taxon>Paniceae</taxon>
        <taxon>Anthephorinae</taxon>
        <taxon>Digitaria</taxon>
    </lineage>
</organism>
<dbReference type="PANTHER" id="PTHR45733:SF8">
    <property type="entry name" value="FORMIN-J"/>
    <property type="match status" value="1"/>
</dbReference>
<dbReference type="PANTHER" id="PTHR45733">
    <property type="entry name" value="FORMIN-J"/>
    <property type="match status" value="1"/>
</dbReference>
<keyword evidence="1" id="KW-0175">Coiled coil</keyword>
<dbReference type="Gene3D" id="1.20.58.2220">
    <property type="entry name" value="Formin, FH2 domain"/>
    <property type="match status" value="1"/>
</dbReference>
<name>A0A835BHZ3_9POAL</name>
<accession>A0A835BHZ3</accession>